<dbReference type="GO" id="GO:0034727">
    <property type="term" value="P:piecemeal microautophagy of the nucleus"/>
    <property type="evidence" value="ECO:0007669"/>
    <property type="project" value="TreeGrafter"/>
</dbReference>
<proteinExistence type="inferred from homology"/>
<organism evidence="15">
    <name type="scientific">Mucor ambiguus</name>
    <dbReference type="NCBI Taxonomy" id="91626"/>
    <lineage>
        <taxon>Eukaryota</taxon>
        <taxon>Fungi</taxon>
        <taxon>Fungi incertae sedis</taxon>
        <taxon>Mucoromycota</taxon>
        <taxon>Mucoromycotina</taxon>
        <taxon>Mucoromycetes</taxon>
        <taxon>Mucorales</taxon>
        <taxon>Mucorineae</taxon>
        <taxon>Mucoraceae</taxon>
        <taxon>Mucor</taxon>
    </lineage>
</organism>
<feature type="region of interest" description="Disordered" evidence="13">
    <location>
        <begin position="1463"/>
        <end position="1493"/>
    </location>
</feature>
<keyword evidence="7" id="KW-0072">Autophagy</keyword>
<feature type="compositionally biased region" description="Low complexity" evidence="13">
    <location>
        <begin position="2016"/>
        <end position="2026"/>
    </location>
</feature>
<dbReference type="GO" id="GO:0032266">
    <property type="term" value="F:phosphatidylinositol-3-phosphate binding"/>
    <property type="evidence" value="ECO:0007669"/>
    <property type="project" value="TreeGrafter"/>
</dbReference>
<feature type="compositionally biased region" description="Gly residues" evidence="13">
    <location>
        <begin position="2162"/>
        <end position="2177"/>
    </location>
</feature>
<gene>
    <name evidence="15" type="ORF">MAM1_0006c00719</name>
</gene>
<feature type="region of interest" description="Disordered" evidence="13">
    <location>
        <begin position="726"/>
        <end position="756"/>
    </location>
</feature>
<dbReference type="GO" id="GO:0000422">
    <property type="term" value="P:autophagy of mitochondrion"/>
    <property type="evidence" value="ECO:0007669"/>
    <property type="project" value="TreeGrafter"/>
</dbReference>
<feature type="region of interest" description="Disordered" evidence="13">
    <location>
        <begin position="1388"/>
        <end position="1417"/>
    </location>
</feature>
<dbReference type="GO" id="GO:0061709">
    <property type="term" value="P:reticulophagy"/>
    <property type="evidence" value="ECO:0007669"/>
    <property type="project" value="TreeGrafter"/>
</dbReference>
<evidence type="ECO:0000313" key="15">
    <source>
        <dbReference type="EMBL" id="GAN01286.1"/>
    </source>
</evidence>
<dbReference type="STRING" id="91626.A0A0C9M072"/>
<evidence type="ECO:0000259" key="14">
    <source>
        <dbReference type="PROSITE" id="PS50158"/>
    </source>
</evidence>
<evidence type="ECO:0000256" key="1">
    <source>
        <dbReference type="ARBA" id="ARBA00004406"/>
    </source>
</evidence>
<evidence type="ECO:0000256" key="13">
    <source>
        <dbReference type="SAM" id="MobiDB-lite"/>
    </source>
</evidence>
<evidence type="ECO:0000256" key="2">
    <source>
        <dbReference type="ARBA" id="ARBA00004623"/>
    </source>
</evidence>
<feature type="domain" description="CCHC-type" evidence="14">
    <location>
        <begin position="2226"/>
        <end position="2241"/>
    </location>
</feature>
<accession>A0A0C9M072</accession>
<dbReference type="Gene3D" id="4.10.60.10">
    <property type="entry name" value="Zinc finger, CCHC-type"/>
    <property type="match status" value="2"/>
</dbReference>
<comment type="catalytic activity">
    <reaction evidence="11">
        <text>a 1,2-diacyl-sn-glycero-3-phosphoethanolamine(in) = a 1,2-diacyl-sn-glycero-3-phosphoethanolamine(out)</text>
        <dbReference type="Rhea" id="RHEA:38895"/>
        <dbReference type="ChEBI" id="CHEBI:64612"/>
    </reaction>
</comment>
<keyword evidence="12" id="KW-0862">Zinc</keyword>
<dbReference type="InterPro" id="IPR001878">
    <property type="entry name" value="Znf_CCHC"/>
</dbReference>
<sequence>MKAWSYLSEWTSYALPKNIQKRLYKFVLRRAIGQFLQNELDLENFDIALMNGNLELRDLDLNLKFINKLLDDTSFVLEKGSVSSINASIPWAKLLTADISLKIQGLQLCLRPVKNKPREYKADQQSTPTEEPILSSSLHFADDFLRTEIEKEQADELHRSIQDSFYGSTSTSAAATHNDDMDMEGLQVLTKVIDKMMSRVKIDIVDTLIRITHQSAVPLTDAPDNEYHLDICIPRISYFDETPEFNASPSSTTTAGSTHSDLMESSILMPPAANETIKIITFASPEIWLRSAASTATNTGNTTSASLYSIPTNSETTINQDIQDNGSIEGEVEDEDSDDVLNQTEFFEANQGNSSLFQSRYNRSFHRRMSGSITPKANLNSYKPYEALLFTTLDKKNWIRMKLRPSTDGVSFVAVKQIDCWITHMRAIISPQQIAFFMDLLDTMTPPNAAEQEELDTKSKKLSTPKPSSSSGAKTSEMNLLDDLDSFNHTDTATSPPVFPMATPQPQSFISNPMTPNIPERKIKLQISLVELFLLGNDEPVSQWSDPAHDKNHVRLAIQQVNLRLQQFPSADQQQQQLKQKLLSILEMRIANVTLDEWIVRPLKAKSSPFASPRSQTKYNVYNPIFEFDNRIKQDYRVEEHFPAYMPRQADDFSKSAPPQQTEAIRVRIEMKQSREAGDWRFAEEGISFAEDISVDIPAFKLQIDPCIIDRLENYIHAIDTYNKSKEANERQESPFTSQRKTNEEPRPSVFDDLQSQESIQKRKVRVKCAFIRILLFAPDMSQISTREEFNDRFHDSQLSIDVKTLVATWNSTTTVIDDALDSDAPHPYNHHHRPTASKTSSSNTHIHTNNTNSNKLNIDLNYVNVFMHLKNDELARCWFTAKTMQESSKILTTDGTVSPSIEITIQEAQPLSAAGAAGAASDRSGFFGSGANIVETLFQFLEKNENFNSEQKVHMPMDEQAESALIFKQRTIETSTCVVNCHLPQADMNLTKQVWDTVQIIQNDLLLWQPRFITLQHQQQQAQSLDDMSSLHSMDYHNFFSDIKSTSSVMSQSYERLRPPLHYQQQPSSMGYFPPVNQQPLQRQSLFSIVAVMSNGVWDICTSDTHTYRLQFSEFKYFAAIKHLGENENVTTLDIEDLDVTDISDVRKPVKLLYKTIPKKIHLKRNTPMVSLISKLNSFPDSNRINKVTSVVACNICWKATADVSFIDQIVEFQKVPEDMVFIDPPTQYIKVFAHILETCFDYEPIYSPTRAVVIWDGIEIITNILAGQPLIEIKTFIQSIELYLIDDKQELDMAAEKRLEGKTSDARNYWTTLGFANVLSIQNIELAVKIKLDEHVAAPQTDVSLVSTDICIDANADSFQTLLNLITFVTNNGDVTIPANAIAAAKRGTQQHMRSSQERRARRRRQSNRAGSKVHATIQKEDMLASIDETAFEVTPQKISPPTIIEAPDMEEFSLVEEFYQTSDGPETSKKPIPVPPTKPRRKQHRHKRSATTEDIIRILAPMEDMDERLQFEVIEDYFSVEKKAAAPKSVVDITKANLSLRVTNVNVIWKLYDGYEWAYVKTDMAARDSTATAAASATESEEQNQQQQTGFGQDFVKKPRKCKKKRTGDAYIEFRLDSIAIEFDMMPEKDETAFWFHLRIKDVEIIDNIRTSAWKKFLGYMRSGVDQREVDDCMVNVELISLRPVKDDPQQEFRLKARLLPIRLYVDQDAMTFLQKYFLFETSYLRSTHAANLSIPVRHIDIEPSSLSEYDQEEEQGQDEESSGQSDDGDEEGPGMFFQYVDIHPITLKVDYKPKVFNLGNFREGQVIELMNLFRLDAAEMQLSHIKLTGIKGMDGLLDKLGKEWLPHILNTQKGSMVSGVSPVRSIVNLSTGVADLVLLPIQQYRKDGRLMKGIQRGTSSFARATAIEAIKLSSRVATGTQVILEHADGFFSPTTPTPPATSISPSSYSSSHLQQLQDQHQQHFVYTDVHGAELCATDDDISPVRASLSSPSVPAAIPTGSSNKGKEKYRRSISSSSGHSPSDLTEGLHYAYQSLSKNLGSAAQTIFAVPTEIQTEDAHGGDDYYEYGTSYGSNSSRSSGSHAKAVIRAVPVAVIKPMIGLTGAFQSILTGLRNSIDPVMRLQSEDMGGKKTFEKSDGSFQVTPLLPRSQQQQQDGGSSRGGFRGGRGGGGRGRGGDRGGRGGGRGGFRGGRGGGGDRGGFKRGRDDDFEGGFNKRRTGDVCFACRKPGHSVNRCPQNKEHANICYNCGTTEHSLKECKRPRKGNELPYAKCYVCNQDGHLSGQCPKNERGLYPNGGSCAICQQVDHYAKDCPVTKEQAGTTAVGMINLDQGADDDDYHIFAETKQKIADEQKKEKMIKKQLASTATATTKQLPQKKKVVKF</sequence>
<dbReference type="PROSITE" id="PS50158">
    <property type="entry name" value="ZF_CCHC"/>
    <property type="match status" value="2"/>
</dbReference>
<dbReference type="GO" id="GO:0003676">
    <property type="term" value="F:nucleic acid binding"/>
    <property type="evidence" value="ECO:0007669"/>
    <property type="project" value="InterPro"/>
</dbReference>
<evidence type="ECO:0000256" key="4">
    <source>
        <dbReference type="ARBA" id="ARBA00018070"/>
    </source>
</evidence>
<dbReference type="GO" id="GO:0000045">
    <property type="term" value="P:autophagosome assembly"/>
    <property type="evidence" value="ECO:0007669"/>
    <property type="project" value="TreeGrafter"/>
</dbReference>
<keyword evidence="16" id="KW-1185">Reference proteome</keyword>
<evidence type="ECO:0000256" key="10">
    <source>
        <dbReference type="ARBA" id="ARBA00024479"/>
    </source>
</evidence>
<evidence type="ECO:0000256" key="9">
    <source>
        <dbReference type="ARBA" id="ARBA00023136"/>
    </source>
</evidence>
<feature type="compositionally biased region" description="Low complexity" evidence="13">
    <location>
        <begin position="462"/>
        <end position="476"/>
    </location>
</feature>
<dbReference type="GO" id="GO:0006869">
    <property type="term" value="P:lipid transport"/>
    <property type="evidence" value="ECO:0007669"/>
    <property type="project" value="UniProtKB-KW"/>
</dbReference>
<evidence type="ECO:0000256" key="8">
    <source>
        <dbReference type="ARBA" id="ARBA00023055"/>
    </source>
</evidence>
<dbReference type="GO" id="GO:0043495">
    <property type="term" value="F:protein-membrane adaptor activity"/>
    <property type="evidence" value="ECO:0007669"/>
    <property type="project" value="TreeGrafter"/>
</dbReference>
<dbReference type="GO" id="GO:0061908">
    <property type="term" value="C:phagophore"/>
    <property type="evidence" value="ECO:0007669"/>
    <property type="project" value="TreeGrafter"/>
</dbReference>
<feature type="compositionally biased region" description="Low complexity" evidence="13">
    <location>
        <begin position="1944"/>
        <end position="1956"/>
    </location>
</feature>
<dbReference type="InterPro" id="IPR036875">
    <property type="entry name" value="Znf_CCHC_sf"/>
</dbReference>
<evidence type="ECO:0000256" key="6">
    <source>
        <dbReference type="ARBA" id="ARBA00022824"/>
    </source>
</evidence>
<name>A0A0C9M072_9FUNG</name>
<feature type="compositionally biased region" description="Acidic residues" evidence="13">
    <location>
        <begin position="1753"/>
        <end position="1774"/>
    </location>
</feature>
<keyword evidence="9" id="KW-0472">Membrane</keyword>
<feature type="compositionally biased region" description="Polar residues" evidence="13">
    <location>
        <begin position="2149"/>
        <end position="2158"/>
    </location>
</feature>
<keyword evidence="8" id="KW-0445">Lipid transport</keyword>
<evidence type="ECO:0000313" key="16">
    <source>
        <dbReference type="Proteomes" id="UP000053815"/>
    </source>
</evidence>
<feature type="region of interest" description="Disordered" evidence="13">
    <location>
        <begin position="2149"/>
        <end position="2216"/>
    </location>
</feature>
<keyword evidence="5" id="KW-0813">Transport</keyword>
<feature type="region of interest" description="Disordered" evidence="13">
    <location>
        <begin position="450"/>
        <end position="478"/>
    </location>
</feature>
<evidence type="ECO:0000256" key="3">
    <source>
        <dbReference type="ARBA" id="ARBA00009714"/>
    </source>
</evidence>
<dbReference type="InterPro" id="IPR026849">
    <property type="entry name" value="ATG2"/>
</dbReference>
<dbReference type="PANTHER" id="PTHR13190">
    <property type="entry name" value="AUTOPHAGY-RELATED 2, ISOFORM A"/>
    <property type="match status" value="1"/>
</dbReference>
<dbReference type="Proteomes" id="UP000053815">
    <property type="component" value="Unassembled WGS sequence"/>
</dbReference>
<comment type="similarity">
    <text evidence="3">Belongs to the ATG2 family.</text>
</comment>
<evidence type="ECO:0000256" key="7">
    <source>
        <dbReference type="ARBA" id="ARBA00023006"/>
    </source>
</evidence>
<dbReference type="Pfam" id="PF13329">
    <property type="entry name" value="ATG2_CAD"/>
    <property type="match status" value="2"/>
</dbReference>
<keyword evidence="12" id="KW-0863">Zinc-finger</keyword>
<dbReference type="SUPFAM" id="SSF57756">
    <property type="entry name" value="Retrovirus zinc finger-like domains"/>
    <property type="match status" value="2"/>
</dbReference>
<evidence type="ECO:0000256" key="12">
    <source>
        <dbReference type="PROSITE-ProRule" id="PRU00047"/>
    </source>
</evidence>
<keyword evidence="12" id="KW-0479">Metal-binding</keyword>
<feature type="compositionally biased region" description="Low complexity" evidence="13">
    <location>
        <begin position="838"/>
        <end position="851"/>
    </location>
</feature>
<keyword evidence="6" id="KW-0256">Endoplasmic reticulum</keyword>
<evidence type="ECO:0000256" key="5">
    <source>
        <dbReference type="ARBA" id="ARBA00022448"/>
    </source>
</evidence>
<dbReference type="GO" id="GO:0034045">
    <property type="term" value="C:phagophore assembly site membrane"/>
    <property type="evidence" value="ECO:0007669"/>
    <property type="project" value="UniProtKB-SubCell"/>
</dbReference>
<dbReference type="SMART" id="SM00343">
    <property type="entry name" value="ZnF_C2HC"/>
    <property type="match status" value="4"/>
</dbReference>
<feature type="region of interest" description="Disordered" evidence="13">
    <location>
        <begin position="825"/>
        <end position="851"/>
    </location>
</feature>
<protein>
    <recommendedName>
        <fullName evidence="4">Autophagy-related protein 2</fullName>
    </recommendedName>
</protein>
<dbReference type="GO" id="GO:0005789">
    <property type="term" value="C:endoplasmic reticulum membrane"/>
    <property type="evidence" value="ECO:0007669"/>
    <property type="project" value="UniProtKB-SubCell"/>
</dbReference>
<feature type="region of interest" description="Disordered" evidence="13">
    <location>
        <begin position="1989"/>
        <end position="2026"/>
    </location>
</feature>
<dbReference type="GO" id="GO:0008270">
    <property type="term" value="F:zinc ion binding"/>
    <property type="evidence" value="ECO:0007669"/>
    <property type="project" value="UniProtKB-KW"/>
</dbReference>
<feature type="domain" description="CCHC-type" evidence="14">
    <location>
        <begin position="2275"/>
        <end position="2291"/>
    </location>
</feature>
<dbReference type="PANTHER" id="PTHR13190:SF1">
    <property type="entry name" value="AUTOPHAGY-RELATED 2, ISOFORM A"/>
    <property type="match status" value="1"/>
</dbReference>
<comment type="catalytic activity">
    <reaction evidence="10">
        <text>a 1,2-diacyl-sn-glycero-3-phospho-L-serine(in) = a 1,2-diacyl-sn-glycero-3-phospho-L-serine(out)</text>
        <dbReference type="Rhea" id="RHEA:38663"/>
        <dbReference type="ChEBI" id="CHEBI:57262"/>
    </reaction>
</comment>
<feature type="compositionally biased region" description="Gly residues" evidence="13">
    <location>
        <begin position="2185"/>
        <end position="2202"/>
    </location>
</feature>
<feature type="compositionally biased region" description="Basic residues" evidence="13">
    <location>
        <begin position="1481"/>
        <end position="1492"/>
    </location>
</feature>
<feature type="region of interest" description="Disordered" evidence="13">
    <location>
        <begin position="1751"/>
        <end position="1774"/>
    </location>
</feature>
<dbReference type="Pfam" id="PF00098">
    <property type="entry name" value="zf-CCHC"/>
    <property type="match status" value="1"/>
</dbReference>
<evidence type="ECO:0000256" key="11">
    <source>
        <dbReference type="ARBA" id="ARBA00024615"/>
    </source>
</evidence>
<dbReference type="OrthoDB" id="18982at2759"/>
<reference evidence="15" key="1">
    <citation type="submission" date="2014-09" db="EMBL/GenBank/DDBJ databases">
        <title>Draft genome sequence of an oleaginous Mucoromycotina fungus Mucor ambiguus NBRC6742.</title>
        <authorList>
            <person name="Takeda I."/>
            <person name="Yamane N."/>
            <person name="Morita T."/>
            <person name="Tamano K."/>
            <person name="Machida M."/>
            <person name="Baker S."/>
            <person name="Koike H."/>
        </authorList>
    </citation>
    <scope>NUCLEOTIDE SEQUENCE</scope>
    <source>
        <strain evidence="15">NBRC 6742</strain>
    </source>
</reference>
<dbReference type="EMBL" id="DF836295">
    <property type="protein sequence ID" value="GAN01286.1"/>
    <property type="molecule type" value="Genomic_DNA"/>
</dbReference>
<dbReference type="GO" id="GO:0061723">
    <property type="term" value="P:glycophagy"/>
    <property type="evidence" value="ECO:0007669"/>
    <property type="project" value="TreeGrafter"/>
</dbReference>
<comment type="subcellular location">
    <subcellularLocation>
        <location evidence="1">Endoplasmic reticulum membrane</location>
        <topology evidence="1">Peripheral membrane protein</topology>
    </subcellularLocation>
    <subcellularLocation>
        <location evidence="2">Preautophagosomal structure membrane</location>
        <topology evidence="2">Peripheral membrane protein</topology>
    </subcellularLocation>
</comment>
<feature type="region of interest" description="Disordered" evidence="13">
    <location>
        <begin position="1933"/>
        <end position="1956"/>
    </location>
</feature>